<reference evidence="2 3" key="1">
    <citation type="journal article" date="2013" name="BMC Microbiol.">
        <title>Identification of the type II cytochrome c maturation pathway in anammox bacteria by comparative genomics.</title>
        <authorList>
            <person name="Ferousi C."/>
            <person name="Speth D.R."/>
            <person name="Reimann J."/>
            <person name="Op den Camp H.J."/>
            <person name="Allen J.W."/>
            <person name="Keltjens J.T."/>
            <person name="Jetten M.S."/>
        </authorList>
    </citation>
    <scope>NUCLEOTIDE SEQUENCE [LARGE SCALE GENOMIC DNA]</scope>
    <source>
        <strain evidence="2">RU1</strain>
    </source>
</reference>
<dbReference type="InterPro" id="IPR013216">
    <property type="entry name" value="Methyltransf_11"/>
</dbReference>
<evidence type="ECO:0000259" key="1">
    <source>
        <dbReference type="Pfam" id="PF08241"/>
    </source>
</evidence>
<dbReference type="EMBL" id="LAQJ01000038">
    <property type="protein sequence ID" value="KKO20953.1"/>
    <property type="molecule type" value="Genomic_DNA"/>
</dbReference>
<accession>A0A0M2UXY4</accession>
<sequence length="211" mass="24636">MSLAHRVSKYNRDRKWRAFLKEISPSPILRVLDIGFSENEYSGTDNYIEKHYPYPNMLTALGIDAPIKFKERYPSVNSVQYNGAKFPFEDKAFDVTWSNAVIEHVGSRDKQLLFLKEIKRVSRRAFFTTPNKYFPVEVHTRTMLLHYLPKIVFDKYLNLIGKTWASGDYMYLLSLNTLKSLLADAGINEYRIVKNRIAGFTMDFFVSCEFS</sequence>
<organism evidence="2 3">
    <name type="scientific">Candidatus Brocadia fulgida</name>
    <dbReference type="NCBI Taxonomy" id="380242"/>
    <lineage>
        <taxon>Bacteria</taxon>
        <taxon>Pseudomonadati</taxon>
        <taxon>Planctomycetota</taxon>
        <taxon>Candidatus Brocadiia</taxon>
        <taxon>Candidatus Brocadiales</taxon>
        <taxon>Candidatus Brocadiaceae</taxon>
        <taxon>Candidatus Brocadia</taxon>
    </lineage>
</organism>
<dbReference type="Proteomes" id="UP000034954">
    <property type="component" value="Unassembled WGS sequence"/>
</dbReference>
<dbReference type="InterPro" id="IPR029063">
    <property type="entry name" value="SAM-dependent_MTases_sf"/>
</dbReference>
<dbReference type="PATRIC" id="fig|380242.3.peg.389"/>
<proteinExistence type="predicted"/>
<dbReference type="AlphaFoldDB" id="A0A0M2UXY4"/>
<protein>
    <recommendedName>
        <fullName evidence="1">Methyltransferase type 11 domain-containing protein</fullName>
    </recommendedName>
</protein>
<comment type="caution">
    <text evidence="2">The sequence shown here is derived from an EMBL/GenBank/DDBJ whole genome shotgun (WGS) entry which is preliminary data.</text>
</comment>
<evidence type="ECO:0000313" key="2">
    <source>
        <dbReference type="EMBL" id="KKO20953.1"/>
    </source>
</evidence>
<dbReference type="SUPFAM" id="SSF53335">
    <property type="entry name" value="S-adenosyl-L-methionine-dependent methyltransferases"/>
    <property type="match status" value="1"/>
</dbReference>
<dbReference type="Pfam" id="PF08241">
    <property type="entry name" value="Methyltransf_11"/>
    <property type="match status" value="1"/>
</dbReference>
<evidence type="ECO:0000313" key="3">
    <source>
        <dbReference type="Proteomes" id="UP000034954"/>
    </source>
</evidence>
<dbReference type="Gene3D" id="3.40.50.150">
    <property type="entry name" value="Vaccinia Virus protein VP39"/>
    <property type="match status" value="1"/>
</dbReference>
<keyword evidence="3" id="KW-1185">Reference proteome</keyword>
<name>A0A0M2UXY4_9BACT</name>
<gene>
    <name evidence="2" type="ORF">BROFUL_00316</name>
</gene>
<feature type="domain" description="Methyltransferase type 11" evidence="1">
    <location>
        <begin position="70"/>
        <end position="123"/>
    </location>
</feature>
<dbReference type="GO" id="GO:0008757">
    <property type="term" value="F:S-adenosylmethionine-dependent methyltransferase activity"/>
    <property type="evidence" value="ECO:0007669"/>
    <property type="project" value="InterPro"/>
</dbReference>